<accession>A0A8H3IGJ1</accession>
<organism evidence="1 2">
    <name type="scientific">Gomphillus americanus</name>
    <dbReference type="NCBI Taxonomy" id="1940652"/>
    <lineage>
        <taxon>Eukaryota</taxon>
        <taxon>Fungi</taxon>
        <taxon>Dikarya</taxon>
        <taxon>Ascomycota</taxon>
        <taxon>Pezizomycotina</taxon>
        <taxon>Lecanoromycetes</taxon>
        <taxon>OSLEUM clade</taxon>
        <taxon>Ostropomycetidae</taxon>
        <taxon>Ostropales</taxon>
        <taxon>Graphidaceae</taxon>
        <taxon>Gomphilloideae</taxon>
        <taxon>Gomphillus</taxon>
    </lineage>
</organism>
<evidence type="ECO:0000313" key="2">
    <source>
        <dbReference type="Proteomes" id="UP000664169"/>
    </source>
</evidence>
<keyword evidence="2" id="KW-1185">Reference proteome</keyword>
<comment type="caution">
    <text evidence="1">The sequence shown here is derived from an EMBL/GenBank/DDBJ whole genome shotgun (WGS) entry which is preliminary data.</text>
</comment>
<dbReference type="OrthoDB" id="2959714at2759"/>
<protein>
    <submittedName>
        <fullName evidence="1">Uncharacterized protein</fullName>
    </submittedName>
</protein>
<proteinExistence type="predicted"/>
<dbReference type="AlphaFoldDB" id="A0A8H3IGJ1"/>
<gene>
    <name evidence="1" type="ORF">GOMPHAMPRED_007788</name>
</gene>
<reference evidence="1" key="1">
    <citation type="submission" date="2021-03" db="EMBL/GenBank/DDBJ databases">
        <authorList>
            <person name="Tagirdzhanova G."/>
        </authorList>
    </citation>
    <scope>NUCLEOTIDE SEQUENCE</scope>
</reference>
<dbReference type="Proteomes" id="UP000664169">
    <property type="component" value="Unassembled WGS sequence"/>
</dbReference>
<name>A0A8H3IGJ1_9LECA</name>
<sequence>MKSLRENMILPGCFDSVMEVFSSCNHHVVLVDIAAMRWTESRDILSSTFDLLVVSTQLEMITQGLIETQKWKLCDKPIREKYRPKNNSPWHDCWLATTSPEDLGLFGMRWLHLVTEELYMMDVETSVASGSIVPDAHARIPVVVGQDEEYHRDKDHRFGARRLSKQPGGYHSVLSNRRAHSPSMEHIPIYVPCIAYHINALVDQIRYQRETGLRLGTLPHHSIRGYVDGLYLDWNETTEWFLAEKTEERNKKWLSEYLKKYKRKPQPYLIDGEIVEMLPWDLPIWREKHKL</sequence>
<evidence type="ECO:0000313" key="1">
    <source>
        <dbReference type="EMBL" id="CAF9912849.1"/>
    </source>
</evidence>
<dbReference type="EMBL" id="CAJPDQ010000007">
    <property type="protein sequence ID" value="CAF9912849.1"/>
    <property type="molecule type" value="Genomic_DNA"/>
</dbReference>